<keyword evidence="2" id="KW-1185">Reference proteome</keyword>
<name>A0A371CGI5_9APHY</name>
<proteinExistence type="predicted"/>
<organism evidence="1 2">
    <name type="scientific">Lentinus brumalis</name>
    <dbReference type="NCBI Taxonomy" id="2498619"/>
    <lineage>
        <taxon>Eukaryota</taxon>
        <taxon>Fungi</taxon>
        <taxon>Dikarya</taxon>
        <taxon>Basidiomycota</taxon>
        <taxon>Agaricomycotina</taxon>
        <taxon>Agaricomycetes</taxon>
        <taxon>Polyporales</taxon>
        <taxon>Polyporaceae</taxon>
        <taxon>Lentinus</taxon>
    </lineage>
</organism>
<protein>
    <submittedName>
        <fullName evidence="1">Uncharacterized protein</fullName>
    </submittedName>
</protein>
<evidence type="ECO:0000313" key="2">
    <source>
        <dbReference type="Proteomes" id="UP000256964"/>
    </source>
</evidence>
<reference evidence="1 2" key="1">
    <citation type="journal article" date="2018" name="Biotechnol. Biofuels">
        <title>Integrative visual omics of the white-rot fungus Polyporus brumalis exposes the biotechnological potential of its oxidative enzymes for delignifying raw plant biomass.</title>
        <authorList>
            <person name="Miyauchi S."/>
            <person name="Rancon A."/>
            <person name="Drula E."/>
            <person name="Hage H."/>
            <person name="Chaduli D."/>
            <person name="Favel A."/>
            <person name="Grisel S."/>
            <person name="Henrissat B."/>
            <person name="Herpoel-Gimbert I."/>
            <person name="Ruiz-Duenas F.J."/>
            <person name="Chevret D."/>
            <person name="Hainaut M."/>
            <person name="Lin J."/>
            <person name="Wang M."/>
            <person name="Pangilinan J."/>
            <person name="Lipzen A."/>
            <person name="Lesage-Meessen L."/>
            <person name="Navarro D."/>
            <person name="Riley R."/>
            <person name="Grigoriev I.V."/>
            <person name="Zhou S."/>
            <person name="Raouche S."/>
            <person name="Rosso M.N."/>
        </authorList>
    </citation>
    <scope>NUCLEOTIDE SEQUENCE [LARGE SCALE GENOMIC DNA]</scope>
    <source>
        <strain evidence="1 2">BRFM 1820</strain>
    </source>
</reference>
<evidence type="ECO:0000313" key="1">
    <source>
        <dbReference type="EMBL" id="RDX39392.1"/>
    </source>
</evidence>
<dbReference type="EMBL" id="KZ857936">
    <property type="protein sequence ID" value="RDX39392.1"/>
    <property type="molecule type" value="Genomic_DNA"/>
</dbReference>
<accession>A0A371CGI5</accession>
<dbReference type="Proteomes" id="UP000256964">
    <property type="component" value="Unassembled WGS sequence"/>
</dbReference>
<gene>
    <name evidence="1" type="ORF">OH76DRAFT_1491220</name>
</gene>
<dbReference type="AlphaFoldDB" id="A0A371CGI5"/>
<sequence length="109" mass="12031">MREASEDGRDKGSREVGRLVEWCGVVTTLLSLASPFGTANKFVISTKVVGDFLAHSDDWVQSCSKAQRILLKRGSSARVDQWLQHSDSKCMGMTRFAKSLEAVVEGREP</sequence>